<protein>
    <submittedName>
        <fullName evidence="1">Uncharacterized protein</fullName>
    </submittedName>
</protein>
<reference evidence="1" key="1">
    <citation type="submission" date="2014-09" db="EMBL/GenBank/DDBJ databases">
        <authorList>
            <person name="Magalhaes I.L.F."/>
            <person name="Oliveira U."/>
            <person name="Santos F.R."/>
            <person name="Vidigal T.H.D.A."/>
            <person name="Brescovit A.D."/>
            <person name="Santos A.J."/>
        </authorList>
    </citation>
    <scope>NUCLEOTIDE SEQUENCE</scope>
    <source>
        <tissue evidence="1">Shoot tissue taken approximately 20 cm above the soil surface</tissue>
    </source>
</reference>
<accession>A0A0A9CT00</accession>
<evidence type="ECO:0000313" key="1">
    <source>
        <dbReference type="EMBL" id="JAD76520.1"/>
    </source>
</evidence>
<reference evidence="1" key="2">
    <citation type="journal article" date="2015" name="Data Brief">
        <title>Shoot transcriptome of the giant reed, Arundo donax.</title>
        <authorList>
            <person name="Barrero R.A."/>
            <person name="Guerrero F.D."/>
            <person name="Moolhuijzen P."/>
            <person name="Goolsby J.A."/>
            <person name="Tidwell J."/>
            <person name="Bellgard S.E."/>
            <person name="Bellgard M.I."/>
        </authorList>
    </citation>
    <scope>NUCLEOTIDE SEQUENCE</scope>
    <source>
        <tissue evidence="1">Shoot tissue taken approximately 20 cm above the soil surface</tissue>
    </source>
</reference>
<name>A0A0A9CT00_ARUDO</name>
<organism evidence="1">
    <name type="scientific">Arundo donax</name>
    <name type="common">Giant reed</name>
    <name type="synonym">Donax arundinaceus</name>
    <dbReference type="NCBI Taxonomy" id="35708"/>
    <lineage>
        <taxon>Eukaryota</taxon>
        <taxon>Viridiplantae</taxon>
        <taxon>Streptophyta</taxon>
        <taxon>Embryophyta</taxon>
        <taxon>Tracheophyta</taxon>
        <taxon>Spermatophyta</taxon>
        <taxon>Magnoliopsida</taxon>
        <taxon>Liliopsida</taxon>
        <taxon>Poales</taxon>
        <taxon>Poaceae</taxon>
        <taxon>PACMAD clade</taxon>
        <taxon>Arundinoideae</taxon>
        <taxon>Arundineae</taxon>
        <taxon>Arundo</taxon>
    </lineage>
</organism>
<dbReference type="EMBL" id="GBRH01221375">
    <property type="protein sequence ID" value="JAD76520.1"/>
    <property type="molecule type" value="Transcribed_RNA"/>
</dbReference>
<sequence>MVYKLHLDATHPAFSSCLCSSSKPRCWGLGWFSGDTGNNGLQYSTNQTAEKVAS</sequence>
<dbReference type="AlphaFoldDB" id="A0A0A9CT00"/>
<proteinExistence type="predicted"/>